<proteinExistence type="predicted"/>
<organism evidence="2 3">
    <name type="scientific">Ceratodon purpureus</name>
    <name type="common">Fire moss</name>
    <name type="synonym">Dicranum purpureum</name>
    <dbReference type="NCBI Taxonomy" id="3225"/>
    <lineage>
        <taxon>Eukaryota</taxon>
        <taxon>Viridiplantae</taxon>
        <taxon>Streptophyta</taxon>
        <taxon>Embryophyta</taxon>
        <taxon>Bryophyta</taxon>
        <taxon>Bryophytina</taxon>
        <taxon>Bryopsida</taxon>
        <taxon>Dicranidae</taxon>
        <taxon>Pseudoditrichales</taxon>
        <taxon>Ditrichaceae</taxon>
        <taxon>Ceratodon</taxon>
    </lineage>
</organism>
<dbReference type="EMBL" id="CM026425">
    <property type="protein sequence ID" value="KAG0577235.1"/>
    <property type="molecule type" value="Genomic_DNA"/>
</dbReference>
<reference evidence="2" key="1">
    <citation type="submission" date="2020-06" db="EMBL/GenBank/DDBJ databases">
        <title>WGS assembly of Ceratodon purpureus strain R40.</title>
        <authorList>
            <person name="Carey S.B."/>
            <person name="Jenkins J."/>
            <person name="Shu S."/>
            <person name="Lovell J.T."/>
            <person name="Sreedasyam A."/>
            <person name="Maumus F."/>
            <person name="Tiley G.P."/>
            <person name="Fernandez-Pozo N."/>
            <person name="Barry K."/>
            <person name="Chen C."/>
            <person name="Wang M."/>
            <person name="Lipzen A."/>
            <person name="Daum C."/>
            <person name="Saski C.A."/>
            <person name="Payton A.C."/>
            <person name="Mcbreen J.C."/>
            <person name="Conrad R.E."/>
            <person name="Kollar L.M."/>
            <person name="Olsson S."/>
            <person name="Huttunen S."/>
            <person name="Landis J.B."/>
            <person name="Wickett N.J."/>
            <person name="Johnson M.G."/>
            <person name="Rensing S.A."/>
            <person name="Grimwood J."/>
            <person name="Schmutz J."/>
            <person name="Mcdaniel S.F."/>
        </authorList>
    </citation>
    <scope>NUCLEOTIDE SEQUENCE</scope>
    <source>
        <strain evidence="2">R40</strain>
    </source>
</reference>
<comment type="caution">
    <text evidence="2">The sequence shown here is derived from an EMBL/GenBank/DDBJ whole genome shotgun (WGS) entry which is preliminary data.</text>
</comment>
<dbReference type="AlphaFoldDB" id="A0A8T0I2Q4"/>
<gene>
    <name evidence="2" type="ORF">KC19_5G141200</name>
</gene>
<name>A0A8T0I2Q4_CERPU</name>
<keyword evidence="1" id="KW-0812">Transmembrane</keyword>
<keyword evidence="3" id="KW-1185">Reference proteome</keyword>
<evidence type="ECO:0000256" key="1">
    <source>
        <dbReference type="SAM" id="Phobius"/>
    </source>
</evidence>
<evidence type="ECO:0008006" key="4">
    <source>
        <dbReference type="Google" id="ProtNLM"/>
    </source>
</evidence>
<feature type="transmembrane region" description="Helical" evidence="1">
    <location>
        <begin position="12"/>
        <end position="36"/>
    </location>
</feature>
<evidence type="ECO:0000313" key="3">
    <source>
        <dbReference type="Proteomes" id="UP000822688"/>
    </source>
</evidence>
<dbReference type="Proteomes" id="UP000822688">
    <property type="component" value="Chromosome 5"/>
</dbReference>
<accession>A0A8T0I2Q4</accession>
<dbReference type="EMBL" id="CM026425">
    <property type="protein sequence ID" value="KAG0577234.1"/>
    <property type="molecule type" value="Genomic_DNA"/>
</dbReference>
<evidence type="ECO:0000313" key="2">
    <source>
        <dbReference type="EMBL" id="KAG0577235.1"/>
    </source>
</evidence>
<keyword evidence="1" id="KW-1133">Transmembrane helix</keyword>
<sequence length="221" mass="24868">MSIPCDHSMESLFSLVSNLSLWQLLIFSGWVLSLLVQKLAGATSSLLWQLFVDSLFCELQDVAGAAWGRVWYLSHEGDVGEGPASSEAPIGSLIPVLPDCFVAERVWPVVATSPLSLVRLRLVSKRWKTFVDTTVEWHALSLVLWDFPGLRKYASGGRSLIAMTRRLRIEVANFRLLLLEDMAKFETRLRCSRVRNEAVPSYVSTEDCPPDADECPEYYEL</sequence>
<protein>
    <recommendedName>
        <fullName evidence="4">F-box domain-containing protein</fullName>
    </recommendedName>
</protein>
<keyword evidence="1" id="KW-0472">Membrane</keyword>